<keyword evidence="4" id="KW-1185">Reference proteome</keyword>
<dbReference type="Proteomes" id="UP000016931">
    <property type="component" value="Unassembled WGS sequence"/>
</dbReference>
<feature type="region of interest" description="Disordered" evidence="1">
    <location>
        <begin position="204"/>
        <end position="224"/>
    </location>
</feature>
<dbReference type="RefSeq" id="XP_016758651.1">
    <property type="nucleotide sequence ID" value="XM_016900809.1"/>
</dbReference>
<keyword evidence="2" id="KW-0732">Signal</keyword>
<evidence type="ECO:0000256" key="1">
    <source>
        <dbReference type="SAM" id="MobiDB-lite"/>
    </source>
</evidence>
<reference evidence="3 4" key="1">
    <citation type="journal article" date="2012" name="PLoS Pathog.">
        <title>Diverse lifestyles and strategies of plant pathogenesis encoded in the genomes of eighteen Dothideomycetes fungi.</title>
        <authorList>
            <person name="Ohm R.A."/>
            <person name="Feau N."/>
            <person name="Henrissat B."/>
            <person name="Schoch C.L."/>
            <person name="Horwitz B.A."/>
            <person name="Barry K.W."/>
            <person name="Condon B.J."/>
            <person name="Copeland A.C."/>
            <person name="Dhillon B."/>
            <person name="Glaser F."/>
            <person name="Hesse C.N."/>
            <person name="Kosti I."/>
            <person name="LaButti K."/>
            <person name="Lindquist E.A."/>
            <person name="Lucas S."/>
            <person name="Salamov A.A."/>
            <person name="Bradshaw R.E."/>
            <person name="Ciuffetti L."/>
            <person name="Hamelin R.C."/>
            <person name="Kema G.H.J."/>
            <person name="Lawrence C."/>
            <person name="Scott J.A."/>
            <person name="Spatafora J.W."/>
            <person name="Turgeon B.G."/>
            <person name="de Wit P.J.G.M."/>
            <person name="Zhong S."/>
            <person name="Goodwin S.B."/>
            <person name="Grigoriev I.V."/>
        </authorList>
    </citation>
    <scope>NUCLEOTIDE SEQUENCE [LARGE SCALE GENOMIC DNA]</scope>
    <source>
        <strain evidence="3 4">SO2202</strain>
    </source>
</reference>
<evidence type="ECO:0000313" key="3">
    <source>
        <dbReference type="EMBL" id="EMF10530.1"/>
    </source>
</evidence>
<dbReference type="OrthoDB" id="3645865at2759"/>
<evidence type="ECO:0000256" key="2">
    <source>
        <dbReference type="SAM" id="SignalP"/>
    </source>
</evidence>
<feature type="chain" id="PRO_5004109770" evidence="2">
    <location>
        <begin position="18"/>
        <end position="283"/>
    </location>
</feature>
<dbReference type="eggNOG" id="ENOG502RMEP">
    <property type="taxonomic scope" value="Eukaryota"/>
</dbReference>
<dbReference type="AlphaFoldDB" id="N1QE25"/>
<accession>N1QE25</accession>
<dbReference type="HOGENOM" id="CLU_984082_0_0_1"/>
<protein>
    <submittedName>
        <fullName evidence="3">Uncharacterized protein</fullName>
    </submittedName>
</protein>
<evidence type="ECO:0000313" key="4">
    <source>
        <dbReference type="Proteomes" id="UP000016931"/>
    </source>
</evidence>
<organism evidence="3 4">
    <name type="scientific">Sphaerulina musiva (strain SO2202)</name>
    <name type="common">Poplar stem canker fungus</name>
    <name type="synonym">Septoria musiva</name>
    <dbReference type="NCBI Taxonomy" id="692275"/>
    <lineage>
        <taxon>Eukaryota</taxon>
        <taxon>Fungi</taxon>
        <taxon>Dikarya</taxon>
        <taxon>Ascomycota</taxon>
        <taxon>Pezizomycotina</taxon>
        <taxon>Dothideomycetes</taxon>
        <taxon>Dothideomycetidae</taxon>
        <taxon>Mycosphaerellales</taxon>
        <taxon>Mycosphaerellaceae</taxon>
        <taxon>Sphaerulina</taxon>
    </lineage>
</organism>
<feature type="region of interest" description="Disordered" evidence="1">
    <location>
        <begin position="147"/>
        <end position="191"/>
    </location>
</feature>
<feature type="compositionally biased region" description="Low complexity" evidence="1">
    <location>
        <begin position="210"/>
        <end position="222"/>
    </location>
</feature>
<name>N1QE25_SPHMS</name>
<proteinExistence type="predicted"/>
<dbReference type="GeneID" id="27897946"/>
<sequence>MKLILLSLLSIFGFALAGPLAEHQHQNRGLHSHHHVKVQRYGTPNCEKGSKISKLKEIEADDCVTFKGNEPGFLSLEAEISYNLKGKLGEKEECRLYAYSEEDCTGKEQAMDDISQSEGQCQSQDKLFGRSIWLKCMKVEDLEVAHDFDEDTPGTGGIPNASSTESDAATPTPYAPPPYTEPHRVTMTETPAPRPTVMKTVYVQPSAPNTTTSSTSSSSTSSEPKILTFSSAMTMVQLTVSNTALPPGSTPNAAIPQYMTVTTMMALEAYRDLQAKATSRAAA</sequence>
<feature type="signal peptide" evidence="2">
    <location>
        <begin position="1"/>
        <end position="17"/>
    </location>
</feature>
<dbReference type="EMBL" id="KB456267">
    <property type="protein sequence ID" value="EMF10530.1"/>
    <property type="molecule type" value="Genomic_DNA"/>
</dbReference>
<dbReference type="OMA" id="MMALEAY"/>
<gene>
    <name evidence="3" type="ORF">SEPMUDRAFT_109828</name>
</gene>